<keyword evidence="2" id="KW-1003">Cell membrane</keyword>
<dbReference type="PANTHER" id="PTHR23513:SF11">
    <property type="entry name" value="STAPHYLOFERRIN A TRANSPORTER"/>
    <property type="match status" value="1"/>
</dbReference>
<organism evidence="8 9">
    <name type="scientific">Deinococcus cellulosilyticus (strain DSM 18568 / NBRC 106333 / KACC 11606 / 5516J-15)</name>
    <dbReference type="NCBI Taxonomy" id="1223518"/>
    <lineage>
        <taxon>Bacteria</taxon>
        <taxon>Thermotogati</taxon>
        <taxon>Deinococcota</taxon>
        <taxon>Deinococci</taxon>
        <taxon>Deinococcales</taxon>
        <taxon>Deinococcaceae</taxon>
        <taxon>Deinococcus</taxon>
    </lineage>
</organism>
<feature type="transmembrane region" description="Helical" evidence="6">
    <location>
        <begin position="346"/>
        <end position="367"/>
    </location>
</feature>
<feature type="domain" description="Major facilitator superfamily (MFS) profile" evidence="7">
    <location>
        <begin position="221"/>
        <end position="398"/>
    </location>
</feature>
<evidence type="ECO:0000313" key="8">
    <source>
        <dbReference type="EMBL" id="GEM45449.1"/>
    </source>
</evidence>
<dbReference type="PROSITE" id="PS50850">
    <property type="entry name" value="MFS"/>
    <property type="match status" value="1"/>
</dbReference>
<feature type="transmembrane region" description="Helical" evidence="6">
    <location>
        <begin position="16"/>
        <end position="41"/>
    </location>
</feature>
<protein>
    <submittedName>
        <fullName evidence="8">MFS transporter</fullName>
    </submittedName>
</protein>
<proteinExistence type="predicted"/>
<dbReference type="SUPFAM" id="SSF103473">
    <property type="entry name" value="MFS general substrate transporter"/>
    <property type="match status" value="1"/>
</dbReference>
<dbReference type="InterPro" id="IPR036259">
    <property type="entry name" value="MFS_trans_sf"/>
</dbReference>
<feature type="transmembrane region" description="Helical" evidence="6">
    <location>
        <begin position="47"/>
        <end position="68"/>
    </location>
</feature>
<dbReference type="Proteomes" id="UP000321306">
    <property type="component" value="Unassembled WGS sequence"/>
</dbReference>
<keyword evidence="5 6" id="KW-0472">Membrane</keyword>
<feature type="transmembrane region" description="Helical" evidence="6">
    <location>
        <begin position="287"/>
        <end position="305"/>
    </location>
</feature>
<dbReference type="InterPro" id="IPR011701">
    <property type="entry name" value="MFS"/>
</dbReference>
<name>A0A511MY09_DEIC1</name>
<dbReference type="EMBL" id="BJXB01000003">
    <property type="protein sequence ID" value="GEM45449.1"/>
    <property type="molecule type" value="Genomic_DNA"/>
</dbReference>
<feature type="transmembrane region" description="Helical" evidence="6">
    <location>
        <begin position="144"/>
        <end position="168"/>
    </location>
</feature>
<dbReference type="CDD" id="cd06173">
    <property type="entry name" value="MFS_MefA_like"/>
    <property type="match status" value="1"/>
</dbReference>
<evidence type="ECO:0000259" key="7">
    <source>
        <dbReference type="PROSITE" id="PS50850"/>
    </source>
</evidence>
<sequence>MQNALNRRTFWNRDFLLFWLGSMQSELATAVAGVAFSFLVLEQTGKASSMGITLALSLLPSIFAPLMGAWIDRLPLKPPLILGNLLRAGLMGVVAYMAFTDQFSLGVVYLISLINGLVDMFYTPASQSVFPTLVPPEELQRASGYMGMASQGMQLVGLVGGGFLVGVLGSGFAIAWNAVALLVMSLLLLFVALPVRAPRTEKTHLLQDTRAALQLVKQSAPLRFLMLLTFVAAGVFAPLELMVPKIMLAAGQGSRGYGLFFGTMMGAMLLGSALVATGVLKASPRAMMFWGLLGMVLAFVLLSFSSVLPMVYASAGVLGLGIAVAQTAATVLEAQSIPEDFRGRVFSLYAAVAALSMPVVLLLVSAVIDHVPVSVVALACAAGMLLLAVMQKSWLGLR</sequence>
<dbReference type="AlphaFoldDB" id="A0A511MY09"/>
<evidence type="ECO:0000313" key="9">
    <source>
        <dbReference type="Proteomes" id="UP000321306"/>
    </source>
</evidence>
<feature type="transmembrane region" description="Helical" evidence="6">
    <location>
        <begin position="220"/>
        <end position="239"/>
    </location>
</feature>
<evidence type="ECO:0000256" key="3">
    <source>
        <dbReference type="ARBA" id="ARBA00022692"/>
    </source>
</evidence>
<gene>
    <name evidence="8" type="ORF">DC3_10840</name>
</gene>
<feature type="transmembrane region" description="Helical" evidence="6">
    <location>
        <begin position="174"/>
        <end position="195"/>
    </location>
</feature>
<feature type="transmembrane region" description="Helical" evidence="6">
    <location>
        <begin position="259"/>
        <end position="280"/>
    </location>
</feature>
<evidence type="ECO:0000256" key="4">
    <source>
        <dbReference type="ARBA" id="ARBA00022989"/>
    </source>
</evidence>
<dbReference type="InterPro" id="IPR020846">
    <property type="entry name" value="MFS_dom"/>
</dbReference>
<comment type="caution">
    <text evidence="8">The sequence shown here is derived from an EMBL/GenBank/DDBJ whole genome shotgun (WGS) entry which is preliminary data.</text>
</comment>
<dbReference type="Gene3D" id="1.20.1250.20">
    <property type="entry name" value="MFS general substrate transporter like domains"/>
    <property type="match status" value="1"/>
</dbReference>
<reference evidence="8 9" key="1">
    <citation type="submission" date="2019-07" db="EMBL/GenBank/DDBJ databases">
        <title>Whole genome shotgun sequence of Deinococcus cellulosilyticus NBRC 106333.</title>
        <authorList>
            <person name="Hosoyama A."/>
            <person name="Uohara A."/>
            <person name="Ohji S."/>
            <person name="Ichikawa N."/>
        </authorList>
    </citation>
    <scope>NUCLEOTIDE SEQUENCE [LARGE SCALE GENOMIC DNA]</scope>
    <source>
        <strain evidence="8 9">NBRC 106333</strain>
    </source>
</reference>
<feature type="transmembrane region" description="Helical" evidence="6">
    <location>
        <begin position="373"/>
        <end position="390"/>
    </location>
</feature>
<keyword evidence="4 6" id="KW-1133">Transmembrane helix</keyword>
<dbReference type="GO" id="GO:0022857">
    <property type="term" value="F:transmembrane transporter activity"/>
    <property type="evidence" value="ECO:0007669"/>
    <property type="project" value="InterPro"/>
</dbReference>
<dbReference type="PANTHER" id="PTHR23513">
    <property type="entry name" value="INTEGRAL MEMBRANE EFFLUX PROTEIN-RELATED"/>
    <property type="match status" value="1"/>
</dbReference>
<keyword evidence="9" id="KW-1185">Reference proteome</keyword>
<dbReference type="GO" id="GO:0005886">
    <property type="term" value="C:plasma membrane"/>
    <property type="evidence" value="ECO:0007669"/>
    <property type="project" value="UniProtKB-SubCell"/>
</dbReference>
<evidence type="ECO:0000256" key="5">
    <source>
        <dbReference type="ARBA" id="ARBA00023136"/>
    </source>
</evidence>
<feature type="transmembrane region" description="Helical" evidence="6">
    <location>
        <begin position="311"/>
        <end position="334"/>
    </location>
</feature>
<evidence type="ECO:0000256" key="6">
    <source>
        <dbReference type="SAM" id="Phobius"/>
    </source>
</evidence>
<evidence type="ECO:0000256" key="2">
    <source>
        <dbReference type="ARBA" id="ARBA00022475"/>
    </source>
</evidence>
<evidence type="ECO:0000256" key="1">
    <source>
        <dbReference type="ARBA" id="ARBA00004651"/>
    </source>
</evidence>
<dbReference type="Pfam" id="PF07690">
    <property type="entry name" value="MFS_1"/>
    <property type="match status" value="1"/>
</dbReference>
<comment type="subcellular location">
    <subcellularLocation>
        <location evidence="1">Cell membrane</location>
        <topology evidence="1">Multi-pass membrane protein</topology>
    </subcellularLocation>
</comment>
<keyword evidence="3 6" id="KW-0812">Transmembrane</keyword>
<accession>A0A511MY09</accession>